<dbReference type="GO" id="GO:0007165">
    <property type="term" value="P:signal transduction"/>
    <property type="evidence" value="ECO:0007669"/>
    <property type="project" value="InterPro"/>
</dbReference>
<dbReference type="PIRSF" id="PIRSF020479">
    <property type="entry name" value="UCP020479_CheW"/>
    <property type="match status" value="1"/>
</dbReference>
<dbReference type="Gene3D" id="2.30.30.40">
    <property type="entry name" value="SH3 Domains"/>
    <property type="match status" value="1"/>
</dbReference>
<sequence length="264" mass="29276">MSSLIASQKVMQHYLSALLTDDGATETSLVEDAKTRDLNRLLAQASPVVKVAAPDMPQPLISAPAPVKPQLKTEIHSAAPADIAVQSRDIPIAQRLGATELTQPAVAVKKAETRAYRQGRFQALFFNVAGLKLAVPLTELGGIHQLGEINSLFGKPAWFKGVMLYRQQKISVVDSARWVMPEKYDHQLQQKLNYQYVIMLGTSNWGLTCETLINTFSLEQDEVKWRETDGKRPWMAGLIKKHMCALVDVDAMINLLNRGQDINA</sequence>
<evidence type="ECO:0000259" key="1">
    <source>
        <dbReference type="PROSITE" id="PS50851"/>
    </source>
</evidence>
<dbReference type="SMART" id="SM00260">
    <property type="entry name" value="CheW"/>
    <property type="match status" value="1"/>
</dbReference>
<dbReference type="AlphaFoldDB" id="A0A285J772"/>
<organism evidence="2 3">
    <name type="scientific">Arsukibacterium tuosuense</name>
    <dbReference type="NCBI Taxonomy" id="1323745"/>
    <lineage>
        <taxon>Bacteria</taxon>
        <taxon>Pseudomonadati</taxon>
        <taxon>Pseudomonadota</taxon>
        <taxon>Gammaproteobacteria</taxon>
        <taxon>Chromatiales</taxon>
        <taxon>Chromatiaceae</taxon>
        <taxon>Arsukibacterium</taxon>
    </lineage>
</organism>
<name>A0A285J772_9GAMM</name>
<protein>
    <submittedName>
        <fullName evidence="2">Purine-binding chemotaxis protein CheW</fullName>
    </submittedName>
</protein>
<dbReference type="InterPro" id="IPR036061">
    <property type="entry name" value="CheW-like_dom_sf"/>
</dbReference>
<dbReference type="Pfam" id="PF01584">
    <property type="entry name" value="CheW"/>
    <property type="match status" value="1"/>
</dbReference>
<dbReference type="GO" id="GO:0006935">
    <property type="term" value="P:chemotaxis"/>
    <property type="evidence" value="ECO:0007669"/>
    <property type="project" value="InterPro"/>
</dbReference>
<dbReference type="InterPro" id="IPR014506">
    <property type="entry name" value="UCP020479_CheW"/>
</dbReference>
<dbReference type="OrthoDB" id="5565759at2"/>
<keyword evidence="3" id="KW-1185">Reference proteome</keyword>
<accession>A0A285J772</accession>
<dbReference type="Gene3D" id="2.40.50.180">
    <property type="entry name" value="CheA-289, Domain 4"/>
    <property type="match status" value="1"/>
</dbReference>
<dbReference type="Proteomes" id="UP000219353">
    <property type="component" value="Unassembled WGS sequence"/>
</dbReference>
<dbReference type="InterPro" id="IPR002545">
    <property type="entry name" value="CheW-lke_dom"/>
</dbReference>
<evidence type="ECO:0000313" key="3">
    <source>
        <dbReference type="Proteomes" id="UP000219353"/>
    </source>
</evidence>
<evidence type="ECO:0000313" key="2">
    <source>
        <dbReference type="EMBL" id="SNY56179.1"/>
    </source>
</evidence>
<dbReference type="EMBL" id="OBEB01000006">
    <property type="protein sequence ID" value="SNY56179.1"/>
    <property type="molecule type" value="Genomic_DNA"/>
</dbReference>
<dbReference type="PROSITE" id="PS50851">
    <property type="entry name" value="CHEW"/>
    <property type="match status" value="1"/>
</dbReference>
<reference evidence="3" key="1">
    <citation type="submission" date="2017-09" db="EMBL/GenBank/DDBJ databases">
        <authorList>
            <person name="Varghese N."/>
            <person name="Submissions S."/>
        </authorList>
    </citation>
    <scope>NUCLEOTIDE SEQUENCE [LARGE SCALE GENOMIC DNA]</scope>
    <source>
        <strain evidence="3">CGMCC 1.12461</strain>
    </source>
</reference>
<dbReference type="RefSeq" id="WP_097112268.1">
    <property type="nucleotide sequence ID" value="NZ_OBEB01000006.1"/>
</dbReference>
<feature type="domain" description="CheW-like" evidence="1">
    <location>
        <begin position="120"/>
        <end position="258"/>
    </location>
</feature>
<proteinExistence type="predicted"/>
<dbReference type="SUPFAM" id="SSF50341">
    <property type="entry name" value="CheW-like"/>
    <property type="match status" value="1"/>
</dbReference>
<gene>
    <name evidence="2" type="ORF">SAMN06297280_3081</name>
</gene>